<proteinExistence type="predicted"/>
<reference evidence="1 2" key="1">
    <citation type="submission" date="2023-05" db="EMBL/GenBank/DDBJ databases">
        <title>Actinoplanes sp. NEAU-A12 genome sequencing.</title>
        <authorList>
            <person name="Wang Z.-S."/>
        </authorList>
    </citation>
    <scope>NUCLEOTIDE SEQUENCE [LARGE SCALE GENOMIC DNA]</scope>
    <source>
        <strain evidence="1 2">NEAU-A12</strain>
    </source>
</reference>
<protein>
    <submittedName>
        <fullName evidence="1">Uncharacterized protein</fullName>
    </submittedName>
</protein>
<evidence type="ECO:0000313" key="2">
    <source>
        <dbReference type="Proteomes" id="UP001241758"/>
    </source>
</evidence>
<evidence type="ECO:0000313" key="1">
    <source>
        <dbReference type="EMBL" id="MDI6105914.1"/>
    </source>
</evidence>
<sequence length="96" mass="10441">MGMERAGLTQFQAVACEVTAHRGRFGVDVEIVDPAARVPAFIDFALLAEARPEHPTPSDFPEMGSVIEAVTIDFMPNGELRLSARRSDIAEVRSAQ</sequence>
<name>A0ABT6X1M6_9ACTN</name>
<gene>
    <name evidence="1" type="ORF">QLQ12_45825</name>
</gene>
<keyword evidence="2" id="KW-1185">Reference proteome</keyword>
<organism evidence="1 2">
    <name type="scientific">Actinoplanes sandaracinus</name>
    <dbReference type="NCBI Taxonomy" id="3045177"/>
    <lineage>
        <taxon>Bacteria</taxon>
        <taxon>Bacillati</taxon>
        <taxon>Actinomycetota</taxon>
        <taxon>Actinomycetes</taxon>
        <taxon>Micromonosporales</taxon>
        <taxon>Micromonosporaceae</taxon>
        <taxon>Actinoplanes</taxon>
    </lineage>
</organism>
<accession>A0ABT6X1M6</accession>
<dbReference type="Proteomes" id="UP001241758">
    <property type="component" value="Unassembled WGS sequence"/>
</dbReference>
<comment type="caution">
    <text evidence="1">The sequence shown here is derived from an EMBL/GenBank/DDBJ whole genome shotgun (WGS) entry which is preliminary data.</text>
</comment>
<dbReference type="EMBL" id="JASCTH010000061">
    <property type="protein sequence ID" value="MDI6105914.1"/>
    <property type="molecule type" value="Genomic_DNA"/>
</dbReference>